<evidence type="ECO:0000256" key="1">
    <source>
        <dbReference type="SAM" id="MobiDB-lite"/>
    </source>
</evidence>
<dbReference type="EnsemblPlants" id="Zm00001eb055440_T001">
    <property type="protein sequence ID" value="Zm00001eb055440_P001"/>
    <property type="gene ID" value="Zm00001eb055440"/>
</dbReference>
<name>A0A804M315_MAIZE</name>
<dbReference type="Gramene" id="Zm00001eb055440_T001">
    <property type="protein sequence ID" value="Zm00001eb055440_P001"/>
    <property type="gene ID" value="Zm00001eb055440"/>
</dbReference>
<feature type="region of interest" description="Disordered" evidence="1">
    <location>
        <begin position="152"/>
        <end position="174"/>
    </location>
</feature>
<organism evidence="2 3">
    <name type="scientific">Zea mays</name>
    <name type="common">Maize</name>
    <dbReference type="NCBI Taxonomy" id="4577"/>
    <lineage>
        <taxon>Eukaryota</taxon>
        <taxon>Viridiplantae</taxon>
        <taxon>Streptophyta</taxon>
        <taxon>Embryophyta</taxon>
        <taxon>Tracheophyta</taxon>
        <taxon>Spermatophyta</taxon>
        <taxon>Magnoliopsida</taxon>
        <taxon>Liliopsida</taxon>
        <taxon>Poales</taxon>
        <taxon>Poaceae</taxon>
        <taxon>PACMAD clade</taxon>
        <taxon>Panicoideae</taxon>
        <taxon>Andropogonodae</taxon>
        <taxon>Andropogoneae</taxon>
        <taxon>Tripsacinae</taxon>
        <taxon>Zea</taxon>
    </lineage>
</organism>
<reference evidence="3" key="1">
    <citation type="submission" date="2015-12" db="EMBL/GenBank/DDBJ databases">
        <title>Update maize B73 reference genome by single molecule sequencing technologies.</title>
        <authorList>
            <consortium name="Maize Genome Sequencing Project"/>
            <person name="Ware D."/>
        </authorList>
    </citation>
    <scope>NUCLEOTIDE SEQUENCE [LARGE SCALE GENOMIC DNA]</scope>
    <source>
        <strain evidence="3">cv. B73</strain>
    </source>
</reference>
<feature type="region of interest" description="Disordered" evidence="1">
    <location>
        <begin position="108"/>
        <end position="129"/>
    </location>
</feature>
<dbReference type="Proteomes" id="UP000007305">
    <property type="component" value="Chromosome 1"/>
</dbReference>
<proteinExistence type="predicted"/>
<reference evidence="2" key="3">
    <citation type="submission" date="2021-05" db="UniProtKB">
        <authorList>
            <consortium name="EnsemblPlants"/>
        </authorList>
    </citation>
    <scope>IDENTIFICATION</scope>
    <source>
        <strain evidence="2">cv. B73</strain>
    </source>
</reference>
<reference evidence="2" key="2">
    <citation type="submission" date="2019-07" db="EMBL/GenBank/DDBJ databases">
        <authorList>
            <person name="Seetharam A."/>
            <person name="Woodhouse M."/>
            <person name="Cannon E."/>
        </authorList>
    </citation>
    <scope>NUCLEOTIDE SEQUENCE [LARGE SCALE GENOMIC DNA]</scope>
    <source>
        <strain evidence="2">cv. B73</strain>
    </source>
</reference>
<dbReference type="AlphaFoldDB" id="A0A804M315"/>
<protein>
    <submittedName>
        <fullName evidence="2">Uncharacterized protein</fullName>
    </submittedName>
</protein>
<sequence>MRTTGTRDCAVPARALVCSHISDPLYRPTRGKKHGAVRQSGSDARGRRARRTVRLRVASTINLLLLVRRSVVPLPVVECGLPTASPSPPVPVVDVGSSASAPMDVDLEAPPPPPPTAEAVTRRSSSPPAPVVVGTIAARRGQPARVVDAPSGRIIFTGHHPNGVAPYSSSNRRA</sequence>
<keyword evidence="3" id="KW-1185">Reference proteome</keyword>
<evidence type="ECO:0000313" key="3">
    <source>
        <dbReference type="Proteomes" id="UP000007305"/>
    </source>
</evidence>
<accession>A0A804M315</accession>
<dbReference type="InParanoid" id="A0A804M315"/>
<evidence type="ECO:0000313" key="2">
    <source>
        <dbReference type="EnsemblPlants" id="Zm00001eb055440_P001"/>
    </source>
</evidence>
<feature type="region of interest" description="Disordered" evidence="1">
    <location>
        <begin position="27"/>
        <end position="48"/>
    </location>
</feature>